<evidence type="ECO:0000256" key="1">
    <source>
        <dbReference type="SAM" id="MobiDB-lite"/>
    </source>
</evidence>
<evidence type="ECO:0000313" key="3">
    <source>
        <dbReference type="Proteomes" id="UP000250235"/>
    </source>
</evidence>
<evidence type="ECO:0000313" key="2">
    <source>
        <dbReference type="EMBL" id="KZV35339.1"/>
    </source>
</evidence>
<reference evidence="2 3" key="1">
    <citation type="journal article" date="2015" name="Proc. Natl. Acad. Sci. U.S.A.">
        <title>The resurrection genome of Boea hygrometrica: A blueprint for survival of dehydration.</title>
        <authorList>
            <person name="Xiao L."/>
            <person name="Yang G."/>
            <person name="Zhang L."/>
            <person name="Yang X."/>
            <person name="Zhao S."/>
            <person name="Ji Z."/>
            <person name="Zhou Q."/>
            <person name="Hu M."/>
            <person name="Wang Y."/>
            <person name="Chen M."/>
            <person name="Xu Y."/>
            <person name="Jin H."/>
            <person name="Xiao X."/>
            <person name="Hu G."/>
            <person name="Bao F."/>
            <person name="Hu Y."/>
            <person name="Wan P."/>
            <person name="Li L."/>
            <person name="Deng X."/>
            <person name="Kuang T."/>
            <person name="Xiang C."/>
            <person name="Zhu J.K."/>
            <person name="Oliver M.J."/>
            <person name="He Y."/>
        </authorList>
    </citation>
    <scope>NUCLEOTIDE SEQUENCE [LARGE SCALE GENOMIC DNA]</scope>
    <source>
        <strain evidence="3">cv. XS01</strain>
    </source>
</reference>
<feature type="region of interest" description="Disordered" evidence="1">
    <location>
        <begin position="1"/>
        <end position="36"/>
    </location>
</feature>
<feature type="compositionally biased region" description="Polar residues" evidence="1">
    <location>
        <begin position="1"/>
        <end position="14"/>
    </location>
</feature>
<sequence length="139" mass="15457">MLGTEATASRTQLPESELNYVRKPQEPSHATSQLLTLSDPLTTPNWYKNVYLEEGFPTEVSPLKSDQSISGNLKKKLSVNNKHEDQAQEPAQGVYAIFNQHNAQLTSSSSSSNTYPAWITYTNSVWSTLIRPAQTSPPF</sequence>
<dbReference type="EMBL" id="KV004631">
    <property type="protein sequence ID" value="KZV35339.1"/>
    <property type="molecule type" value="Genomic_DNA"/>
</dbReference>
<accession>A0A2Z7BLH1</accession>
<protein>
    <submittedName>
        <fullName evidence="2">Uncharacterized protein</fullName>
    </submittedName>
</protein>
<dbReference type="AlphaFoldDB" id="A0A2Z7BLH1"/>
<proteinExistence type="predicted"/>
<keyword evidence="3" id="KW-1185">Reference proteome</keyword>
<dbReference type="Proteomes" id="UP000250235">
    <property type="component" value="Unassembled WGS sequence"/>
</dbReference>
<organism evidence="2 3">
    <name type="scientific">Dorcoceras hygrometricum</name>
    <dbReference type="NCBI Taxonomy" id="472368"/>
    <lineage>
        <taxon>Eukaryota</taxon>
        <taxon>Viridiplantae</taxon>
        <taxon>Streptophyta</taxon>
        <taxon>Embryophyta</taxon>
        <taxon>Tracheophyta</taxon>
        <taxon>Spermatophyta</taxon>
        <taxon>Magnoliopsida</taxon>
        <taxon>eudicotyledons</taxon>
        <taxon>Gunneridae</taxon>
        <taxon>Pentapetalae</taxon>
        <taxon>asterids</taxon>
        <taxon>lamiids</taxon>
        <taxon>Lamiales</taxon>
        <taxon>Gesneriaceae</taxon>
        <taxon>Didymocarpoideae</taxon>
        <taxon>Trichosporeae</taxon>
        <taxon>Loxocarpinae</taxon>
        <taxon>Dorcoceras</taxon>
    </lineage>
</organism>
<gene>
    <name evidence="2" type="ORF">F511_35280</name>
</gene>
<name>A0A2Z7BLH1_9LAMI</name>